<evidence type="ECO:0000259" key="1">
    <source>
        <dbReference type="Pfam" id="PF03478"/>
    </source>
</evidence>
<name>A0A8T0VXC6_PANVG</name>
<proteinExistence type="predicted"/>
<feature type="domain" description="KIB1-4 beta-propeller" evidence="1">
    <location>
        <begin position="95"/>
        <end position="358"/>
    </location>
</feature>
<comment type="caution">
    <text evidence="2">The sequence shown here is derived from an EMBL/GenBank/DDBJ whole genome shotgun (WGS) entry which is preliminary data.</text>
</comment>
<evidence type="ECO:0000313" key="2">
    <source>
        <dbReference type="EMBL" id="KAG2637854.1"/>
    </source>
</evidence>
<gene>
    <name evidence="2" type="ORF">PVAP13_2NG549100</name>
</gene>
<dbReference type="Proteomes" id="UP000823388">
    <property type="component" value="Chromosome 2N"/>
</dbReference>
<accession>A0A8T0VXC6</accession>
<evidence type="ECO:0000313" key="3">
    <source>
        <dbReference type="Proteomes" id="UP000823388"/>
    </source>
</evidence>
<dbReference type="EMBL" id="CM029040">
    <property type="protein sequence ID" value="KAG2637854.1"/>
    <property type="molecule type" value="Genomic_DNA"/>
</dbReference>
<dbReference type="Pfam" id="PF03478">
    <property type="entry name" value="Beta-prop_KIB1-4"/>
    <property type="match status" value="1"/>
</dbReference>
<organism evidence="2 3">
    <name type="scientific">Panicum virgatum</name>
    <name type="common">Blackwell switchgrass</name>
    <dbReference type="NCBI Taxonomy" id="38727"/>
    <lineage>
        <taxon>Eukaryota</taxon>
        <taxon>Viridiplantae</taxon>
        <taxon>Streptophyta</taxon>
        <taxon>Embryophyta</taxon>
        <taxon>Tracheophyta</taxon>
        <taxon>Spermatophyta</taxon>
        <taxon>Magnoliopsida</taxon>
        <taxon>Liliopsida</taxon>
        <taxon>Poales</taxon>
        <taxon>Poaceae</taxon>
        <taxon>PACMAD clade</taxon>
        <taxon>Panicoideae</taxon>
        <taxon>Panicodae</taxon>
        <taxon>Paniceae</taxon>
        <taxon>Panicinae</taxon>
        <taxon>Panicum</taxon>
        <taxon>Panicum sect. Hiantes</taxon>
    </lineage>
</organism>
<keyword evidence="3" id="KW-1185">Reference proteome</keyword>
<dbReference type="AlphaFoldDB" id="A0A8T0VXC6"/>
<reference evidence="2" key="1">
    <citation type="submission" date="2020-05" db="EMBL/GenBank/DDBJ databases">
        <title>WGS assembly of Panicum virgatum.</title>
        <authorList>
            <person name="Lovell J.T."/>
            <person name="Jenkins J."/>
            <person name="Shu S."/>
            <person name="Juenger T.E."/>
            <person name="Schmutz J."/>
        </authorList>
    </citation>
    <scope>NUCLEOTIDE SEQUENCE</scope>
    <source>
        <strain evidence="2">AP13</strain>
    </source>
</reference>
<sequence>MAPETRAKRARTGVADPPAALHSDGGWASLTSGPAGLIAERLLSSDVSSYLRFRAVCAAWRASCADPGVADRRFHPRRWTMLPRAYNSRSGRRRFLNVSTGECARARIPDLRSNYFLGTTAEGLLVLCRKDDHVVQLLNPLTGRLTDLPCADTMLQTLWVDLRLGSFITVRSAGLADDSTVALLYDTSDERGMLAVAKPGDEQWTRLSLDDLAHHSIEPTMAAVMPYAGRLYCVTHKSISVVETAADRKPRLAPVADHRLAGGQRWSCNDWMYPVYDDGGDLILVHRNTELTRRGERYMTYQAKLDTGDVVPTRGLGGQALFLSSGRSVSVSAKISSSISTDTVYVCDHGRKADAVAFDLLGASAAELNFGEDDKATCFHESSAHDLKCFAFATPYIF</sequence>
<protein>
    <recommendedName>
        <fullName evidence="1">KIB1-4 beta-propeller domain-containing protein</fullName>
    </recommendedName>
</protein>
<dbReference type="InterPro" id="IPR005174">
    <property type="entry name" value="KIB1-4_b-propeller"/>
</dbReference>
<dbReference type="PANTHER" id="PTHR33165">
    <property type="entry name" value="F-BOX DOMAIN CONTAINING PROTEIN-LIKE-RELATED"/>
    <property type="match status" value="1"/>
</dbReference>